<name>A0A6A4ILN6_9AGAR</name>
<reference evidence="1" key="1">
    <citation type="journal article" date="2019" name="Environ. Microbiol.">
        <title>Fungal ecological strategies reflected in gene transcription - a case study of two litter decomposers.</title>
        <authorList>
            <person name="Barbi F."/>
            <person name="Kohler A."/>
            <person name="Barry K."/>
            <person name="Baskaran P."/>
            <person name="Daum C."/>
            <person name="Fauchery L."/>
            <person name="Ihrmark K."/>
            <person name="Kuo A."/>
            <person name="LaButti K."/>
            <person name="Lipzen A."/>
            <person name="Morin E."/>
            <person name="Grigoriev I.V."/>
            <person name="Henrissat B."/>
            <person name="Lindahl B."/>
            <person name="Martin F."/>
        </authorList>
    </citation>
    <scope>NUCLEOTIDE SEQUENCE</scope>
    <source>
        <strain evidence="1">JB14</strain>
    </source>
</reference>
<dbReference type="AlphaFoldDB" id="A0A6A4ILN6"/>
<dbReference type="Proteomes" id="UP000799118">
    <property type="component" value="Unassembled WGS sequence"/>
</dbReference>
<evidence type="ECO:0000313" key="2">
    <source>
        <dbReference type="Proteomes" id="UP000799118"/>
    </source>
</evidence>
<proteinExistence type="predicted"/>
<evidence type="ECO:0000313" key="1">
    <source>
        <dbReference type="EMBL" id="KAE9409757.1"/>
    </source>
</evidence>
<dbReference type="EMBL" id="ML769387">
    <property type="protein sequence ID" value="KAE9409757.1"/>
    <property type="molecule type" value="Genomic_DNA"/>
</dbReference>
<sequence>MHEIQKRQAKKTSMLSAAFDNQKKALYASARKQAKEMSREGVAYLENLKSTLLDMRKDEVPFKSYLNEVTPLWQNREAPLSTLYDNYQSDMNDLFVRRSQATNDASGMIRANPERREKSLRQHMANARKELDRCHEKEIESTDASKLVKHYKALLHTA</sequence>
<gene>
    <name evidence="1" type="ORF">BT96DRAFT_534454</name>
</gene>
<dbReference type="OrthoDB" id="3264586at2759"/>
<accession>A0A6A4ILN6</accession>
<keyword evidence="2" id="KW-1185">Reference proteome</keyword>
<protein>
    <submittedName>
        <fullName evidence="1">Uncharacterized protein</fullName>
    </submittedName>
</protein>
<organism evidence="1 2">
    <name type="scientific">Gymnopus androsaceus JB14</name>
    <dbReference type="NCBI Taxonomy" id="1447944"/>
    <lineage>
        <taxon>Eukaryota</taxon>
        <taxon>Fungi</taxon>
        <taxon>Dikarya</taxon>
        <taxon>Basidiomycota</taxon>
        <taxon>Agaricomycotina</taxon>
        <taxon>Agaricomycetes</taxon>
        <taxon>Agaricomycetidae</taxon>
        <taxon>Agaricales</taxon>
        <taxon>Marasmiineae</taxon>
        <taxon>Omphalotaceae</taxon>
        <taxon>Gymnopus</taxon>
    </lineage>
</organism>